<reference evidence="1 2" key="1">
    <citation type="journal article" date="2020" name="Phytopathology">
        <title>Genome Sequence Resources of Colletotrichum truncatum, C. plurivorum, C. musicola, and C. sojae: Four Species Pathogenic to Soybean (Glycine max).</title>
        <authorList>
            <person name="Rogerio F."/>
            <person name="Boufleur T.R."/>
            <person name="Ciampi-Guillardi M."/>
            <person name="Sukno S.A."/>
            <person name="Thon M.R."/>
            <person name="Massola Junior N.S."/>
            <person name="Baroncelli R."/>
        </authorList>
    </citation>
    <scope>NUCLEOTIDE SEQUENCE [LARGE SCALE GENOMIC DNA]</scope>
    <source>
        <strain evidence="1 2">CMES1059</strain>
    </source>
</reference>
<evidence type="ECO:0000313" key="2">
    <source>
        <dbReference type="Proteomes" id="UP000805649"/>
    </source>
</evidence>
<protein>
    <submittedName>
        <fullName evidence="1">DNA mismatch repair protein mutL</fullName>
    </submittedName>
</protein>
<sequence length="940" mass="104174">MPISQLPDATARLLGSSVLIVTPVSLVKELVDNAIDAGANAIEITVSANAVDRIQVRDDGHGINPEDYNALGRRFHTSKLRTFKELQCKGGQTLGFRGDALASTNILSRLTITTRTAKDDVAKLLVLNPHEGGIIVQKAVSAPVGTTVDARDIFSGLPVRRQQTIKDSTKFHVQIKELLHTYALTRPRIRLSLKILKNRILSWSYAPSRGANVREAVLQVFAGKGYFISVDSRPMTTTRGTMKKLTKIYKDHISNSLHTGASSKALKAPFIRVDIQCVIGSYDPNIATNKDEVLFANESKLLTLFENMCKEIYQPSYEPGRVTCKDSHNGQAEQLPTVNSFPGLVSDGGEKQMSLLIRGLGSGDDHIEVGLSAGPSLTLIDQQFPSSPPNKSHITAAVDAAGEPDGTVSQGNEDMDRVNGEGSHPSQLEIAVSQESPQSTQFPLRMGWEVDMTRSKTQSPEGFTQAILLDPTPSNIVEFLSTQRAKQTRLQNPNPWTLAKSVTRKGGEQDNNQSENLIFSENKHNSAGLVSRKQIHALDTVDLMDKEGSSLINLVHEDQGNSLFQRSNCFQAPIAEREGVHETGDLESSIFEHSITPHCIWSALRHQNMPGIPIDESQFQRFEAQHVFDGLPADAEKDPVISQGIDNSNPRLFTKFVQENAFGTPPPSSSPPKMRSRVPTRGRVGKRGYRRLDQATLAESGDDNHKPERQTQNKPSYNSTKKLESLGIQDSGIDSHSIMKGNDVRLDDDFVNILWKGSQRGHVSPSPTDKDINKALDRLNALRSWPEDVSHPRKEDLVEEQGKSIIRRSSIAAPDFSPRAYLKKRFASRSRSKNRIHKRMRSEVLPLESPANESHTQFLHSVTIDVINIRQQATEAARCDIYVMKGLLESAFDLEPAEMSCINNKLYEVVRKWVSKEYDVELDFEINIGELLMDEVSISC</sequence>
<name>A0ACC3YZN1_COLTU</name>
<evidence type="ECO:0000313" key="1">
    <source>
        <dbReference type="EMBL" id="KAL0936602.1"/>
    </source>
</evidence>
<keyword evidence="2" id="KW-1185">Reference proteome</keyword>
<organism evidence="1 2">
    <name type="scientific">Colletotrichum truncatum</name>
    <name type="common">Anthracnose fungus</name>
    <name type="synonym">Colletotrichum capsici</name>
    <dbReference type="NCBI Taxonomy" id="5467"/>
    <lineage>
        <taxon>Eukaryota</taxon>
        <taxon>Fungi</taxon>
        <taxon>Dikarya</taxon>
        <taxon>Ascomycota</taxon>
        <taxon>Pezizomycotina</taxon>
        <taxon>Sordariomycetes</taxon>
        <taxon>Hypocreomycetidae</taxon>
        <taxon>Glomerellales</taxon>
        <taxon>Glomerellaceae</taxon>
        <taxon>Colletotrichum</taxon>
        <taxon>Colletotrichum truncatum species complex</taxon>
    </lineage>
</organism>
<comment type="caution">
    <text evidence="1">The sequence shown here is derived from an EMBL/GenBank/DDBJ whole genome shotgun (WGS) entry which is preliminary data.</text>
</comment>
<proteinExistence type="predicted"/>
<gene>
    <name evidence="1" type="ORF">CTRU02_208817</name>
</gene>
<dbReference type="Proteomes" id="UP000805649">
    <property type="component" value="Unassembled WGS sequence"/>
</dbReference>
<dbReference type="EMBL" id="VUJX02000005">
    <property type="protein sequence ID" value="KAL0936602.1"/>
    <property type="molecule type" value="Genomic_DNA"/>
</dbReference>
<accession>A0ACC3YZN1</accession>